<dbReference type="InterPro" id="IPR016161">
    <property type="entry name" value="Ald_DH/histidinol_DH"/>
</dbReference>
<name>A0A2T7B1Q9_9ENTR</name>
<keyword evidence="7" id="KW-0455">Luminescence</keyword>
<dbReference type="OrthoDB" id="580775at2"/>
<keyword evidence="6" id="KW-0560">Oxidoreductase</keyword>
<sequence length="400" mass="44294">MQPSFDNLTFLLGDAAQLAALEAFRPRAPFDDETLTFLSEFSRKLLADPRARAYSDVVSLAFWCRPASLEKLRQEFMPQGITQGRGVAFHIAPSNVAVNFAFSLAAGLLTGNANIVRLSSKPFPQTALICDALKGALAHVPAMADSLCLVQYPHDAALTDYFSALCDARLIWGGDRTISEVRRSALRPRAVDIAFADRYSFAVIDADAWLAAPDKARLLEGFYNDTLLTSQQACTAAKMVVWTGERADEARAQFWPAFRDWCGERYAPLPTTAVSNLAWFCAQTVKDPTLRRIAQPDNRLFLAQTDTPNGALLADHHQSGLFIEYVAQDLLDIAPLCGEKCQTIVTYGVDPEQFQWFLAAAKPRGVDRIVPIGQSMQFSLLWDGYPLAEMLTRRLTLISY</sequence>
<evidence type="ECO:0000256" key="4">
    <source>
        <dbReference type="ARBA" id="ARBA00013020"/>
    </source>
</evidence>
<dbReference type="GO" id="GO:0050062">
    <property type="term" value="F:long-chain-fatty-acyl-CoA reductase activity"/>
    <property type="evidence" value="ECO:0007669"/>
    <property type="project" value="UniProtKB-EC"/>
</dbReference>
<evidence type="ECO:0000256" key="7">
    <source>
        <dbReference type="ARBA" id="ARBA00023223"/>
    </source>
</evidence>
<dbReference type="InterPro" id="IPR008670">
    <property type="entry name" value="CoA_reduct_LuxC"/>
</dbReference>
<dbReference type="Gene3D" id="3.40.309.10">
    <property type="entry name" value="Aldehyde Dehydrogenase, Chain A, domain 2"/>
    <property type="match status" value="1"/>
</dbReference>
<evidence type="ECO:0000256" key="8">
    <source>
        <dbReference type="ARBA" id="ARBA00049412"/>
    </source>
</evidence>
<dbReference type="Pfam" id="PF05893">
    <property type="entry name" value="LuxC"/>
    <property type="match status" value="1"/>
</dbReference>
<proteinExistence type="inferred from homology"/>
<protein>
    <recommendedName>
        <fullName evidence="4">long-chain-fatty-acyl-CoA reductase</fullName>
        <ecNumber evidence="4">1.2.1.50</ecNumber>
    </recommendedName>
</protein>
<comment type="similarity">
    <text evidence="3">Belongs to the LuxC family.</text>
</comment>
<evidence type="ECO:0000256" key="3">
    <source>
        <dbReference type="ARBA" id="ARBA00010915"/>
    </source>
</evidence>
<dbReference type="GO" id="GO:0008218">
    <property type="term" value="P:bioluminescence"/>
    <property type="evidence" value="ECO:0007669"/>
    <property type="project" value="UniProtKB-KW"/>
</dbReference>
<dbReference type="GO" id="GO:0003995">
    <property type="term" value="F:acyl-CoA dehydrogenase activity"/>
    <property type="evidence" value="ECO:0007669"/>
    <property type="project" value="InterPro"/>
</dbReference>
<dbReference type="RefSeq" id="WP_075199198.1">
    <property type="nucleotide sequence ID" value="NZ_CP187984.1"/>
</dbReference>
<keyword evidence="5" id="KW-0521">NADP</keyword>
<evidence type="ECO:0000313" key="9">
    <source>
        <dbReference type="EMBL" id="PUX19361.1"/>
    </source>
</evidence>
<gene>
    <name evidence="9" type="ORF">BS411_16875</name>
</gene>
<evidence type="ECO:0000256" key="2">
    <source>
        <dbReference type="ARBA" id="ARBA00004908"/>
    </source>
</evidence>
<comment type="function">
    <text evidence="1">LuxC is the fatty acid reductase enzyme responsible for synthesis of the aldehyde substrate for the luminescent reaction catalyzed by luciferase.</text>
</comment>
<dbReference type="Gene3D" id="3.40.605.10">
    <property type="entry name" value="Aldehyde Dehydrogenase, Chain A, domain 1"/>
    <property type="match status" value="1"/>
</dbReference>
<dbReference type="AlphaFoldDB" id="A0A2T7B1Q9"/>
<evidence type="ECO:0000256" key="1">
    <source>
        <dbReference type="ARBA" id="ARBA00003277"/>
    </source>
</evidence>
<dbReference type="EMBL" id="MSAG01000029">
    <property type="protein sequence ID" value="PUX19361.1"/>
    <property type="molecule type" value="Genomic_DNA"/>
</dbReference>
<comment type="catalytic activity">
    <reaction evidence="8">
        <text>a long-chain fatty aldehyde + NADP(+) + CoA = a long-chain fatty acyl-CoA + NADPH + H(+)</text>
        <dbReference type="Rhea" id="RHEA:15437"/>
        <dbReference type="ChEBI" id="CHEBI:15378"/>
        <dbReference type="ChEBI" id="CHEBI:17176"/>
        <dbReference type="ChEBI" id="CHEBI:57287"/>
        <dbReference type="ChEBI" id="CHEBI:57783"/>
        <dbReference type="ChEBI" id="CHEBI:58349"/>
        <dbReference type="ChEBI" id="CHEBI:83139"/>
        <dbReference type="EC" id="1.2.1.50"/>
    </reaction>
</comment>
<evidence type="ECO:0000256" key="6">
    <source>
        <dbReference type="ARBA" id="ARBA00023002"/>
    </source>
</evidence>
<comment type="caution">
    <text evidence="9">The sequence shown here is derived from an EMBL/GenBank/DDBJ whole genome shotgun (WGS) entry which is preliminary data.</text>
</comment>
<dbReference type="EC" id="1.2.1.50" evidence="4"/>
<accession>A0A2T7B1Q9</accession>
<organism evidence="9">
    <name type="scientific">Cronobacter turicensis</name>
    <dbReference type="NCBI Taxonomy" id="413502"/>
    <lineage>
        <taxon>Bacteria</taxon>
        <taxon>Pseudomonadati</taxon>
        <taxon>Pseudomonadota</taxon>
        <taxon>Gammaproteobacteria</taxon>
        <taxon>Enterobacterales</taxon>
        <taxon>Enterobacteriaceae</taxon>
        <taxon>Cronobacter</taxon>
    </lineage>
</organism>
<dbReference type="InterPro" id="IPR016162">
    <property type="entry name" value="Ald_DH_N"/>
</dbReference>
<dbReference type="SUPFAM" id="SSF53720">
    <property type="entry name" value="ALDH-like"/>
    <property type="match status" value="1"/>
</dbReference>
<dbReference type="UniPathway" id="UPA00569"/>
<dbReference type="InterPro" id="IPR016163">
    <property type="entry name" value="Ald_DH_C"/>
</dbReference>
<evidence type="ECO:0000256" key="5">
    <source>
        <dbReference type="ARBA" id="ARBA00022857"/>
    </source>
</evidence>
<comment type="pathway">
    <text evidence="2">Lipid metabolism; fatty acid reduction for biolumincescence.</text>
</comment>
<reference evidence="9" key="1">
    <citation type="submission" date="2016-12" db="EMBL/GenBank/DDBJ databases">
        <title>Analysis of the Molecular Diversity Among Cronobacter Species Isolated from Filth Flies Using a Pan Genomic DNA Microarray.</title>
        <authorList>
            <person name="Pava-Ripoll M."/>
            <person name="Tall B."/>
            <person name="Farber J."/>
            <person name="Fanning S."/>
            <person name="Lehner A."/>
            <person name="Stephan R."/>
            <person name="Pagotto F."/>
            <person name="Iverson C."/>
            <person name="Ziobro G."/>
            <person name="Miller A."/>
            <person name="Pearson R."/>
            <person name="Yan Q."/>
            <person name="Kim M."/>
            <person name="Jeong S."/>
            <person name="Park J."/>
            <person name="Jun S."/>
            <person name="Choi H."/>
            <person name="Chung T."/>
            <person name="Yoo Y."/>
            <person name="Park E."/>
            <person name="Hwang S."/>
            <person name="Lee B."/>
            <person name="Sathyamoorthy V."/>
            <person name="Carter L."/>
            <person name="Mammel M."/>
            <person name="Jackson S."/>
            <person name="Kothary M."/>
            <person name="Patel I."/>
            <person name="Grim C."/>
            <person name="Gopinath G."/>
            <person name="Gangiredla J."/>
            <person name="Chase H."/>
        </authorList>
    </citation>
    <scope>NUCLEOTIDE SEQUENCE [LARGE SCALE GENOMIC DNA]</scope>
    <source>
        <strain evidence="9">MOD1-Sh41s</strain>
    </source>
</reference>